<dbReference type="RefSeq" id="WP_149306616.1">
    <property type="nucleotide sequence ID" value="NZ_SRSD01000003.1"/>
</dbReference>
<gene>
    <name evidence="2" type="ORF">ET418_05650</name>
</gene>
<proteinExistence type="predicted"/>
<sequence length="321" mass="35152">MFLLPKGNPLFENLAVGTLKLPEVLAKLSTGNFTGYASFVFQESTITLVFEAGKVVSALHEEENGNRQTGLEALTALCHLMVGTSGGTLNVYKLSKDLTRCIHALLQGEILYKAQELKLVDIKALLEKIGTDRMSGCLRIYTDERSTIIFYKDGVPLGFFHDGSQDIETSSSESQKIAGLPGAKIDLFTTQGVEHLMGLNLLEIINIQNIWETAVALQQSEINRINTAREERERKNIAGKLEELEDQVKTIVVESVGRVGRGIVDKELNDQGGNSCLLDETNVVKFLAGVERSAKLLISATSLKVMMEQLSRTITAAKSGH</sequence>
<dbReference type="EMBL" id="SRSD01000003">
    <property type="protein sequence ID" value="KAA0893300.1"/>
    <property type="molecule type" value="Genomic_DNA"/>
</dbReference>
<evidence type="ECO:0000256" key="1">
    <source>
        <dbReference type="SAM" id="Coils"/>
    </source>
</evidence>
<dbReference type="AlphaFoldDB" id="A0A5A9XKK7"/>
<accession>A0A5A9XKK7</accession>
<protein>
    <submittedName>
        <fullName evidence="2">GTPase-activating protein</fullName>
    </submittedName>
</protein>
<name>A0A5A9XKK7_9BACT</name>
<keyword evidence="3" id="KW-1185">Reference proteome</keyword>
<evidence type="ECO:0000313" key="2">
    <source>
        <dbReference type="EMBL" id="KAA0893300.1"/>
    </source>
</evidence>
<dbReference type="OrthoDB" id="5392475at2"/>
<dbReference type="Proteomes" id="UP000324298">
    <property type="component" value="Unassembled WGS sequence"/>
</dbReference>
<reference evidence="2 3" key="1">
    <citation type="submission" date="2019-04" db="EMBL/GenBank/DDBJ databases">
        <title>Geobacter ruber sp. nov., ferric-reducing bacteria isolated from paddy soil.</title>
        <authorList>
            <person name="Xu Z."/>
            <person name="Masuda Y."/>
            <person name="Itoh H."/>
            <person name="Senoo K."/>
        </authorList>
    </citation>
    <scope>NUCLEOTIDE SEQUENCE [LARGE SCALE GENOMIC DNA]</scope>
    <source>
        <strain evidence="2 3">Red88</strain>
    </source>
</reference>
<organism evidence="2 3">
    <name type="scientific">Oryzomonas rubra</name>
    <dbReference type="NCBI Taxonomy" id="2509454"/>
    <lineage>
        <taxon>Bacteria</taxon>
        <taxon>Pseudomonadati</taxon>
        <taxon>Thermodesulfobacteriota</taxon>
        <taxon>Desulfuromonadia</taxon>
        <taxon>Geobacterales</taxon>
        <taxon>Geobacteraceae</taxon>
        <taxon>Oryzomonas</taxon>
    </lineage>
</organism>
<keyword evidence="1" id="KW-0175">Coiled coil</keyword>
<comment type="caution">
    <text evidence="2">The sequence shown here is derived from an EMBL/GenBank/DDBJ whole genome shotgun (WGS) entry which is preliminary data.</text>
</comment>
<feature type="coiled-coil region" evidence="1">
    <location>
        <begin position="227"/>
        <end position="254"/>
    </location>
</feature>
<evidence type="ECO:0000313" key="3">
    <source>
        <dbReference type="Proteomes" id="UP000324298"/>
    </source>
</evidence>